<sequence>LNDLDLLLEDLSEETMLSDLVTTLRAFRDVGRKIVPSPAGTLATLLQGFDATYARMSDPK</sequence>
<gene>
    <name evidence="1" type="ORF">KIPB_017067</name>
</gene>
<evidence type="ECO:0000313" key="2">
    <source>
        <dbReference type="Proteomes" id="UP000265618"/>
    </source>
</evidence>
<reference evidence="1 2" key="1">
    <citation type="journal article" date="2018" name="PLoS ONE">
        <title>The draft genome of Kipferlia bialata reveals reductive genome evolution in fornicate parasites.</title>
        <authorList>
            <person name="Tanifuji G."/>
            <person name="Takabayashi S."/>
            <person name="Kume K."/>
            <person name="Takagi M."/>
            <person name="Nakayama T."/>
            <person name="Kamikawa R."/>
            <person name="Inagaki Y."/>
            <person name="Hashimoto T."/>
        </authorList>
    </citation>
    <scope>NUCLEOTIDE SEQUENCE [LARGE SCALE GENOMIC DNA]</scope>
    <source>
        <strain evidence="1">NY0173</strain>
    </source>
</reference>
<accession>A0A9K3DF55</accession>
<comment type="caution">
    <text evidence="1">The sequence shown here is derived from an EMBL/GenBank/DDBJ whole genome shotgun (WGS) entry which is preliminary data.</text>
</comment>
<proteinExistence type="predicted"/>
<dbReference type="AlphaFoldDB" id="A0A9K3DF55"/>
<dbReference type="Proteomes" id="UP000265618">
    <property type="component" value="Unassembled WGS sequence"/>
</dbReference>
<protein>
    <submittedName>
        <fullName evidence="1">Uncharacterized protein</fullName>
    </submittedName>
</protein>
<dbReference type="EMBL" id="BDIP01011046">
    <property type="protein sequence ID" value="GIQ92963.1"/>
    <property type="molecule type" value="Genomic_DNA"/>
</dbReference>
<feature type="non-terminal residue" evidence="1">
    <location>
        <position position="1"/>
    </location>
</feature>
<evidence type="ECO:0000313" key="1">
    <source>
        <dbReference type="EMBL" id="GIQ92963.1"/>
    </source>
</evidence>
<name>A0A9K3DF55_9EUKA</name>
<keyword evidence="2" id="KW-1185">Reference proteome</keyword>
<organism evidence="1 2">
    <name type="scientific">Kipferlia bialata</name>
    <dbReference type="NCBI Taxonomy" id="797122"/>
    <lineage>
        <taxon>Eukaryota</taxon>
        <taxon>Metamonada</taxon>
        <taxon>Carpediemonas-like organisms</taxon>
        <taxon>Kipferlia</taxon>
    </lineage>
</organism>